<dbReference type="Proteomes" id="UP000194546">
    <property type="component" value="Unassembled WGS sequence"/>
</dbReference>
<evidence type="ECO:0000313" key="1">
    <source>
        <dbReference type="EMBL" id="OTP75250.1"/>
    </source>
</evidence>
<dbReference type="EMBL" id="NBTY01000075">
    <property type="protein sequence ID" value="OTP75250.1"/>
    <property type="molecule type" value="Genomic_DNA"/>
</dbReference>
<organism evidence="1 2">
    <name type="scientific">Caballeronia sordidicola</name>
    <name type="common">Burkholderia sordidicola</name>
    <dbReference type="NCBI Taxonomy" id="196367"/>
    <lineage>
        <taxon>Bacteria</taxon>
        <taxon>Pseudomonadati</taxon>
        <taxon>Pseudomonadota</taxon>
        <taxon>Betaproteobacteria</taxon>
        <taxon>Burkholderiales</taxon>
        <taxon>Burkholderiaceae</taxon>
        <taxon>Caballeronia</taxon>
    </lineage>
</organism>
<gene>
    <name evidence="1" type="ORF">PAMC26510_15015</name>
</gene>
<protein>
    <submittedName>
        <fullName evidence="1">Uncharacterized protein</fullName>
    </submittedName>
</protein>
<sequence>MNARLLEQDIAPDAATLGATQRFFDEIDCDRPAFIMFAAGCF</sequence>
<evidence type="ECO:0000313" key="2">
    <source>
        <dbReference type="Proteomes" id="UP000194546"/>
    </source>
</evidence>
<comment type="caution">
    <text evidence="1">The sequence shown here is derived from an EMBL/GenBank/DDBJ whole genome shotgun (WGS) entry which is preliminary data.</text>
</comment>
<dbReference type="AlphaFoldDB" id="A0A242MUY8"/>
<name>A0A242MUY8_CABSO</name>
<proteinExistence type="predicted"/>
<reference evidence="1 2" key="1">
    <citation type="submission" date="2017-03" db="EMBL/GenBank/DDBJ databases">
        <title>Genome analysis of strain PAMC 26510.</title>
        <authorList>
            <person name="Oh H.-M."/>
            <person name="Yang J.-A."/>
        </authorList>
    </citation>
    <scope>NUCLEOTIDE SEQUENCE [LARGE SCALE GENOMIC DNA]</scope>
    <source>
        <strain evidence="1 2">PAMC 26510</strain>
    </source>
</reference>
<accession>A0A242MUY8</accession>